<gene>
    <name evidence="3" type="ORF">OF122_01325</name>
</gene>
<dbReference type="RefSeq" id="WP_264226094.1">
    <property type="nucleotide sequence ID" value="NZ_CP107716.1"/>
</dbReference>
<dbReference type="EMBL" id="CP107716">
    <property type="protein sequence ID" value="UYQ72461.1"/>
    <property type="molecule type" value="Genomic_DNA"/>
</dbReference>
<keyword evidence="4" id="KW-1185">Reference proteome</keyword>
<evidence type="ECO:0000256" key="1">
    <source>
        <dbReference type="SAM" id="MobiDB-lite"/>
    </source>
</evidence>
<keyword evidence="2" id="KW-0472">Membrane</keyword>
<dbReference type="CDD" id="cd10936">
    <property type="entry name" value="CE4_DAC2"/>
    <property type="match status" value="1"/>
</dbReference>
<dbReference type="InterPro" id="IPR006837">
    <property type="entry name" value="Divergent_DAC"/>
</dbReference>
<organism evidence="3 4">
    <name type="scientific">Pelagibacterium flavum</name>
    <dbReference type="NCBI Taxonomy" id="2984530"/>
    <lineage>
        <taxon>Bacteria</taxon>
        <taxon>Pseudomonadati</taxon>
        <taxon>Pseudomonadota</taxon>
        <taxon>Alphaproteobacteria</taxon>
        <taxon>Hyphomicrobiales</taxon>
        <taxon>Devosiaceae</taxon>
        <taxon>Pelagibacterium</taxon>
    </lineage>
</organism>
<keyword evidence="2" id="KW-1133">Transmembrane helix</keyword>
<dbReference type="Gene3D" id="3.20.20.370">
    <property type="entry name" value="Glycoside hydrolase/deacetylase"/>
    <property type="match status" value="1"/>
</dbReference>
<dbReference type="PANTHER" id="PTHR30105:SF2">
    <property type="entry name" value="DIVERGENT POLYSACCHARIDE DEACETYLASE SUPERFAMILY"/>
    <property type="match status" value="1"/>
</dbReference>
<feature type="region of interest" description="Disordered" evidence="1">
    <location>
        <begin position="1"/>
        <end position="29"/>
    </location>
</feature>
<evidence type="ECO:0000313" key="3">
    <source>
        <dbReference type="EMBL" id="UYQ72461.1"/>
    </source>
</evidence>
<dbReference type="SUPFAM" id="SSF88713">
    <property type="entry name" value="Glycoside hydrolase/deacetylase"/>
    <property type="match status" value="1"/>
</dbReference>
<dbReference type="Pfam" id="PF04748">
    <property type="entry name" value="Polysacc_deac_2"/>
    <property type="match status" value="1"/>
</dbReference>
<name>A0ABY6IPQ2_9HYPH</name>
<dbReference type="PANTHER" id="PTHR30105">
    <property type="entry name" value="UNCHARACTERIZED YIBQ-RELATED"/>
    <property type="match status" value="1"/>
</dbReference>
<dbReference type="Proteomes" id="UP001163882">
    <property type="component" value="Chromosome"/>
</dbReference>
<sequence>MRTASFGTSRTMTDELSTPLGRKRRKKRTGLRSGRWMALPWGRICAALVVLAGLGIGAWIVLVDDPQGGRPVADAPVSLEPDPNPVAEEVASAPAAVTPLAADGPSIITIGETTSSQDTAGTPATDLEQDLFEMTENGPLPRISNSGLKPYEAYARPSISPQAAGGRKLIAVVISGLGLSDPTTREAISALPGTVTLAFAPYGSNLDALTDMARADGHEIMLEVPLEPFDYPQNDPGPHTLLVEQPTRDNLEKLYWLLTRMTGYTGVINHMGARFTASAVDFSPIMEELGMRGLAYLDDGSSNRSVAPQLARQNGVPYARVDSAIDTNPSQTSILAALDALKRTADERGNAIGILSALPVSIRTLSEWADALDQEQYLLVPVSALSRTEATQ</sequence>
<feature type="transmembrane region" description="Helical" evidence="2">
    <location>
        <begin position="41"/>
        <end position="62"/>
    </location>
</feature>
<evidence type="ECO:0000256" key="2">
    <source>
        <dbReference type="SAM" id="Phobius"/>
    </source>
</evidence>
<protein>
    <submittedName>
        <fullName evidence="3">Divergent polysaccharide deacetylase family protein</fullName>
    </submittedName>
</protein>
<accession>A0ABY6IPQ2</accession>
<proteinExistence type="predicted"/>
<dbReference type="InterPro" id="IPR011330">
    <property type="entry name" value="Glyco_hydro/deAcase_b/a-brl"/>
</dbReference>
<feature type="compositionally biased region" description="Polar residues" evidence="1">
    <location>
        <begin position="1"/>
        <end position="16"/>
    </location>
</feature>
<reference evidence="3" key="1">
    <citation type="submission" date="2022-10" db="EMBL/GenBank/DDBJ databases">
        <title>YIM 151497 complete genome.</title>
        <authorList>
            <person name="Chen X."/>
        </authorList>
    </citation>
    <scope>NUCLEOTIDE SEQUENCE</scope>
    <source>
        <strain evidence="3">YIM 151497</strain>
    </source>
</reference>
<evidence type="ECO:0000313" key="4">
    <source>
        <dbReference type="Proteomes" id="UP001163882"/>
    </source>
</evidence>
<keyword evidence="2" id="KW-0812">Transmembrane</keyword>